<dbReference type="EMBL" id="MJBS01000071">
    <property type="protein sequence ID" value="OHE96305.1"/>
    <property type="molecule type" value="Genomic_DNA"/>
</dbReference>
<comment type="caution">
    <text evidence="1">The sequence shown here is derived from an EMBL/GenBank/DDBJ whole genome shotgun (WGS) entry which is preliminary data.</text>
</comment>
<keyword evidence="2" id="KW-1185">Reference proteome</keyword>
<evidence type="ECO:0000313" key="2">
    <source>
        <dbReference type="Proteomes" id="UP000176998"/>
    </source>
</evidence>
<dbReference type="Proteomes" id="UP000176998">
    <property type="component" value="Unassembled WGS sequence"/>
</dbReference>
<dbReference type="OrthoDB" id="414322at2759"/>
<dbReference type="STRING" id="1209926.A0A1G4B4S6"/>
<dbReference type="RefSeq" id="XP_022473465.1">
    <property type="nucleotide sequence ID" value="XM_022620008.1"/>
</dbReference>
<dbReference type="AlphaFoldDB" id="A0A1G4B4S6"/>
<gene>
    <name evidence="1" type="ORF">CORC01_08377</name>
</gene>
<reference evidence="1 2" key="1">
    <citation type="submission" date="2016-09" db="EMBL/GenBank/DDBJ databases">
        <authorList>
            <person name="Capua I."/>
            <person name="De Benedictis P."/>
            <person name="Joannis T."/>
            <person name="Lombin L.H."/>
            <person name="Cattoli G."/>
        </authorList>
    </citation>
    <scope>NUCLEOTIDE SEQUENCE [LARGE SCALE GENOMIC DNA]</scope>
    <source>
        <strain evidence="1 2">IMI 309357</strain>
    </source>
</reference>
<name>A0A1G4B4S6_9PEZI</name>
<evidence type="ECO:0000313" key="1">
    <source>
        <dbReference type="EMBL" id="OHE96305.1"/>
    </source>
</evidence>
<protein>
    <submittedName>
        <fullName evidence="1">Alcohol dehydrogenase</fullName>
    </submittedName>
</protein>
<sequence length="395" mass="43803">MSKATMLPYFFHVLGSKRRVHSFIVRGLALANASISALKSRTAGSDTDGTATTAAPAATTMWVEDAVADGRPVTSGGKGMSSTPAPPASASISELLTLIITTSPTPSAPATELLDAVFKSIRLHCGDLLSCRIIVVLDTYERIGDVPRLKKGQVTEKGAEEYAEYKENVKKLVLGEYSQHERPDELNQEQGEAEYGYNGRATTVTTNSAIFTVSRTKDIRVSFVEPSERLGFGLAVRTALRMTTTPYVWVHQHDWTLVYDIPVAPILDVMKTQDADEESPVKYVCLASVRMLKYAETAHAQEFPQLRMLTTKLKRGFTPPSHPKTQVPLTPMFFWHDKPHIAATDHYLTRVFPTRLAIPRGAFIEDTIGHRARTQMKEQGMWARAFVAFNYLEAR</sequence>
<accession>A0A1G4B4S6</accession>
<dbReference type="GeneID" id="34561518"/>
<organism evidence="1 2">
    <name type="scientific">Colletotrichum orchidophilum</name>
    <dbReference type="NCBI Taxonomy" id="1209926"/>
    <lineage>
        <taxon>Eukaryota</taxon>
        <taxon>Fungi</taxon>
        <taxon>Dikarya</taxon>
        <taxon>Ascomycota</taxon>
        <taxon>Pezizomycotina</taxon>
        <taxon>Sordariomycetes</taxon>
        <taxon>Hypocreomycetidae</taxon>
        <taxon>Glomerellales</taxon>
        <taxon>Glomerellaceae</taxon>
        <taxon>Colletotrichum</taxon>
    </lineage>
</organism>
<proteinExistence type="predicted"/>